<keyword evidence="3" id="KW-1003">Cell membrane</keyword>
<keyword evidence="7" id="KW-1278">Translocase</keyword>
<dbReference type="InterPro" id="IPR027417">
    <property type="entry name" value="P-loop_NTPase"/>
</dbReference>
<accession>A0A562BSR3</accession>
<evidence type="ECO:0000259" key="9">
    <source>
        <dbReference type="PROSITE" id="PS50893"/>
    </source>
</evidence>
<proteinExistence type="inferred from homology"/>
<dbReference type="InterPro" id="IPR003439">
    <property type="entry name" value="ABC_transporter-like_ATP-bd"/>
</dbReference>
<evidence type="ECO:0000256" key="5">
    <source>
        <dbReference type="ARBA" id="ARBA00022741"/>
    </source>
</evidence>
<keyword evidence="11" id="KW-1185">Reference proteome</keyword>
<evidence type="ECO:0000256" key="2">
    <source>
        <dbReference type="ARBA" id="ARBA00022448"/>
    </source>
</evidence>
<comment type="caution">
    <text evidence="10">The sequence shown here is derived from an EMBL/GenBank/DDBJ whole genome shotgun (WGS) entry which is preliminary data.</text>
</comment>
<evidence type="ECO:0000313" key="11">
    <source>
        <dbReference type="Proteomes" id="UP000318141"/>
    </source>
</evidence>
<dbReference type="PANTHER" id="PTHR42788">
    <property type="entry name" value="TAURINE IMPORT ATP-BINDING PROTEIN-RELATED"/>
    <property type="match status" value="1"/>
</dbReference>
<keyword evidence="2" id="KW-0813">Transport</keyword>
<protein>
    <submittedName>
        <fullName evidence="10">Taurine transport system ATP-binding protein</fullName>
    </submittedName>
</protein>
<name>A0A562BSR3_9BURK</name>
<dbReference type="SMART" id="SM00382">
    <property type="entry name" value="AAA"/>
    <property type="match status" value="1"/>
</dbReference>
<dbReference type="Pfam" id="PF00005">
    <property type="entry name" value="ABC_tran"/>
    <property type="match status" value="1"/>
</dbReference>
<dbReference type="PROSITE" id="PS00211">
    <property type="entry name" value="ABC_TRANSPORTER_1"/>
    <property type="match status" value="1"/>
</dbReference>
<evidence type="ECO:0000256" key="4">
    <source>
        <dbReference type="ARBA" id="ARBA00022519"/>
    </source>
</evidence>
<dbReference type="GO" id="GO:0016887">
    <property type="term" value="F:ATP hydrolysis activity"/>
    <property type="evidence" value="ECO:0007669"/>
    <property type="project" value="InterPro"/>
</dbReference>
<dbReference type="Gene3D" id="3.40.50.300">
    <property type="entry name" value="P-loop containing nucleotide triphosphate hydrolases"/>
    <property type="match status" value="1"/>
</dbReference>
<evidence type="ECO:0000256" key="8">
    <source>
        <dbReference type="ARBA" id="ARBA00023136"/>
    </source>
</evidence>
<evidence type="ECO:0000256" key="3">
    <source>
        <dbReference type="ARBA" id="ARBA00022475"/>
    </source>
</evidence>
<evidence type="ECO:0000256" key="7">
    <source>
        <dbReference type="ARBA" id="ARBA00022967"/>
    </source>
</evidence>
<keyword evidence="8" id="KW-0472">Membrane</keyword>
<dbReference type="CDD" id="cd03293">
    <property type="entry name" value="ABC_NrtD_SsuB_transporters"/>
    <property type="match status" value="1"/>
</dbReference>
<gene>
    <name evidence="10" type="ORF">L602_001300001020</name>
</gene>
<dbReference type="Proteomes" id="UP000318141">
    <property type="component" value="Unassembled WGS sequence"/>
</dbReference>
<dbReference type="InterPro" id="IPR017871">
    <property type="entry name" value="ABC_transporter-like_CS"/>
</dbReference>
<reference evidence="10 11" key="1">
    <citation type="submission" date="2019-07" db="EMBL/GenBank/DDBJ databases">
        <title>Genome sequencing of lignin-degrading bacterial isolates.</title>
        <authorList>
            <person name="Gladden J."/>
        </authorList>
    </citation>
    <scope>NUCLEOTIDE SEQUENCE [LARGE SCALE GENOMIC DNA]</scope>
    <source>
        <strain evidence="10 11">J11</strain>
    </source>
</reference>
<dbReference type="GO" id="GO:0005524">
    <property type="term" value="F:ATP binding"/>
    <property type="evidence" value="ECO:0007669"/>
    <property type="project" value="UniProtKB-KW"/>
</dbReference>
<dbReference type="OrthoDB" id="9783039at2"/>
<evidence type="ECO:0000256" key="6">
    <source>
        <dbReference type="ARBA" id="ARBA00022840"/>
    </source>
</evidence>
<dbReference type="InterPro" id="IPR003593">
    <property type="entry name" value="AAA+_ATPase"/>
</dbReference>
<dbReference type="PANTHER" id="PTHR42788:SF18">
    <property type="entry name" value="TAURINE IMPORT ATP-BINDING PROTEIN TAUB"/>
    <property type="match status" value="1"/>
</dbReference>
<keyword evidence="4" id="KW-0997">Cell inner membrane</keyword>
<sequence>MLQIDKVSVEYPGSRRKSEPPTVALRDVSLDIEAGEFVVALGASGCGKTTLLNAIAGFLPPTRGEIRLDGIDVRGPGRERGVVFQKHALMPWLTVVENVEFGLRLQGVSLHERRPLAMDCLRKVNLSQAAHRPVYELSGGMQQRVGVARAIAMSPRVMLLDEPLGALDAFTRESIQELLLSLWQSGERMFFFITHDVEEALFLATRLVVMAPHPGRIVAEMALPFSARYAECGDARGVKASPDFIDMREHVLALVHRASAGELQ</sequence>
<dbReference type="InterPro" id="IPR050166">
    <property type="entry name" value="ABC_transporter_ATP-bind"/>
</dbReference>
<evidence type="ECO:0000313" key="10">
    <source>
        <dbReference type="EMBL" id="TWG88345.1"/>
    </source>
</evidence>
<comment type="similarity">
    <text evidence="1">Belongs to the ABC transporter superfamily.</text>
</comment>
<dbReference type="AlphaFoldDB" id="A0A562BSR3"/>
<dbReference type="EMBL" id="VLJN01000005">
    <property type="protein sequence ID" value="TWG88345.1"/>
    <property type="molecule type" value="Genomic_DNA"/>
</dbReference>
<keyword evidence="6 10" id="KW-0067">ATP-binding</keyword>
<feature type="domain" description="ABC transporter" evidence="9">
    <location>
        <begin position="2"/>
        <end position="237"/>
    </location>
</feature>
<evidence type="ECO:0000256" key="1">
    <source>
        <dbReference type="ARBA" id="ARBA00005417"/>
    </source>
</evidence>
<dbReference type="PROSITE" id="PS50893">
    <property type="entry name" value="ABC_TRANSPORTER_2"/>
    <property type="match status" value="1"/>
</dbReference>
<keyword evidence="5" id="KW-0547">Nucleotide-binding</keyword>
<dbReference type="SUPFAM" id="SSF52540">
    <property type="entry name" value="P-loop containing nucleoside triphosphate hydrolases"/>
    <property type="match status" value="1"/>
</dbReference>
<organism evidence="10 11">
    <name type="scientific">Cupriavidus gilardii J11</name>
    <dbReference type="NCBI Taxonomy" id="936133"/>
    <lineage>
        <taxon>Bacteria</taxon>
        <taxon>Pseudomonadati</taxon>
        <taxon>Pseudomonadota</taxon>
        <taxon>Betaproteobacteria</taxon>
        <taxon>Burkholderiales</taxon>
        <taxon>Burkholderiaceae</taxon>
        <taxon>Cupriavidus</taxon>
    </lineage>
</organism>